<evidence type="ECO:0008006" key="5">
    <source>
        <dbReference type="Google" id="ProtNLM"/>
    </source>
</evidence>
<keyword evidence="1" id="KW-0175">Coiled coil</keyword>
<evidence type="ECO:0000313" key="4">
    <source>
        <dbReference type="Proteomes" id="UP000318288"/>
    </source>
</evidence>
<gene>
    <name evidence="3" type="ORF">Poly51_41960</name>
</gene>
<accession>A0A5C6EMC3</accession>
<protein>
    <recommendedName>
        <fullName evidence="5">MgtE intracellular N domain protein</fullName>
    </recommendedName>
</protein>
<comment type="caution">
    <text evidence="3">The sequence shown here is derived from an EMBL/GenBank/DDBJ whole genome shotgun (WGS) entry which is preliminary data.</text>
</comment>
<reference evidence="3 4" key="1">
    <citation type="submission" date="2019-02" db="EMBL/GenBank/DDBJ databases">
        <title>Deep-cultivation of Planctomycetes and their phenomic and genomic characterization uncovers novel biology.</title>
        <authorList>
            <person name="Wiegand S."/>
            <person name="Jogler M."/>
            <person name="Boedeker C."/>
            <person name="Pinto D."/>
            <person name="Vollmers J."/>
            <person name="Rivas-Marin E."/>
            <person name="Kohn T."/>
            <person name="Peeters S.H."/>
            <person name="Heuer A."/>
            <person name="Rast P."/>
            <person name="Oberbeckmann S."/>
            <person name="Bunk B."/>
            <person name="Jeske O."/>
            <person name="Meyerdierks A."/>
            <person name="Storesund J.E."/>
            <person name="Kallscheuer N."/>
            <person name="Luecker S."/>
            <person name="Lage O.M."/>
            <person name="Pohl T."/>
            <person name="Merkel B.J."/>
            <person name="Hornburger P."/>
            <person name="Mueller R.-W."/>
            <person name="Bruemmer F."/>
            <person name="Labrenz M."/>
            <person name="Spormann A.M."/>
            <person name="Op Den Camp H."/>
            <person name="Overmann J."/>
            <person name="Amann R."/>
            <person name="Jetten M.S.M."/>
            <person name="Mascher T."/>
            <person name="Medema M.H."/>
            <person name="Devos D.P."/>
            <person name="Kaster A.-K."/>
            <person name="Ovreas L."/>
            <person name="Rohde M."/>
            <person name="Galperin M.Y."/>
            <person name="Jogler C."/>
        </authorList>
    </citation>
    <scope>NUCLEOTIDE SEQUENCE [LARGE SCALE GENOMIC DNA]</scope>
    <source>
        <strain evidence="3 4">Poly51</strain>
    </source>
</reference>
<evidence type="ECO:0000313" key="3">
    <source>
        <dbReference type="EMBL" id="TWU50903.1"/>
    </source>
</evidence>
<proteinExistence type="predicted"/>
<keyword evidence="2" id="KW-0472">Membrane</keyword>
<evidence type="ECO:0000256" key="1">
    <source>
        <dbReference type="SAM" id="Coils"/>
    </source>
</evidence>
<keyword evidence="4" id="KW-1185">Reference proteome</keyword>
<feature type="transmembrane region" description="Helical" evidence="2">
    <location>
        <begin position="6"/>
        <end position="28"/>
    </location>
</feature>
<keyword evidence="2" id="KW-0812">Transmembrane</keyword>
<name>A0A5C6EMC3_9BACT</name>
<keyword evidence="2" id="KW-1133">Transmembrane helix</keyword>
<dbReference type="RefSeq" id="WP_246114637.1">
    <property type="nucleotide sequence ID" value="NZ_SJPW01000005.1"/>
</dbReference>
<dbReference type="AlphaFoldDB" id="A0A5C6EMC3"/>
<organism evidence="3 4">
    <name type="scientific">Rubripirellula tenax</name>
    <dbReference type="NCBI Taxonomy" id="2528015"/>
    <lineage>
        <taxon>Bacteria</taxon>
        <taxon>Pseudomonadati</taxon>
        <taxon>Planctomycetota</taxon>
        <taxon>Planctomycetia</taxon>
        <taxon>Pirellulales</taxon>
        <taxon>Pirellulaceae</taxon>
        <taxon>Rubripirellula</taxon>
    </lineage>
</organism>
<feature type="coiled-coil region" evidence="1">
    <location>
        <begin position="88"/>
        <end position="122"/>
    </location>
</feature>
<dbReference type="EMBL" id="SJPW01000005">
    <property type="protein sequence ID" value="TWU50903.1"/>
    <property type="molecule type" value="Genomic_DNA"/>
</dbReference>
<evidence type="ECO:0000256" key="2">
    <source>
        <dbReference type="SAM" id="Phobius"/>
    </source>
</evidence>
<dbReference type="Proteomes" id="UP000318288">
    <property type="component" value="Unassembled WGS sequence"/>
</dbReference>
<sequence>MISKLTKAFVVFSIATVITQIILFGYVLSRGHMNGDTLTKVIALINGIDISGNRLQQILRQSEDREQPDFDEILEARKLESYDMEVRLKSQQAFRDELSTKLAELKTERDRFDERLSSFRRELEEIREGAQSKGIQDVQRTLQSLDAAQAKEQLLIMYDDERMDDVVTIIQAMSTEKRKDILAEFVSKDETEKLAEILRRIGEGMPTTGLINKASNGL</sequence>